<organism evidence="1 2">
    <name type="scientific">Enterococcus gallinarum</name>
    <dbReference type="NCBI Taxonomy" id="1353"/>
    <lineage>
        <taxon>Bacteria</taxon>
        <taxon>Bacillati</taxon>
        <taxon>Bacillota</taxon>
        <taxon>Bacilli</taxon>
        <taxon>Lactobacillales</taxon>
        <taxon>Enterococcaceae</taxon>
        <taxon>Enterococcus</taxon>
    </lineage>
</organism>
<gene>
    <name evidence="1" type="ORF">EGM181_15035</name>
</gene>
<dbReference type="Proteomes" id="UP000516696">
    <property type="component" value="Chromosome"/>
</dbReference>
<dbReference type="Pfam" id="PF05595">
    <property type="entry name" value="DUF771"/>
    <property type="match status" value="1"/>
</dbReference>
<evidence type="ECO:0000313" key="1">
    <source>
        <dbReference type="EMBL" id="QOG28477.1"/>
    </source>
</evidence>
<sequence length="116" mass="13680">MNGGKKLENNNGGFNMNNSPIIEIKVDEEWLEAFARDYVKQLYDERLQPEWLTLADLEQITRHEKKWVIENIINDPYVQKNGIAKKAGMNTKSKWIVDAERIRPFLKRLFASFPDR</sequence>
<dbReference type="InterPro" id="IPR008489">
    <property type="entry name" value="DUF771"/>
</dbReference>
<proteinExistence type="predicted"/>
<evidence type="ECO:0000313" key="2">
    <source>
        <dbReference type="Proteomes" id="UP000516696"/>
    </source>
</evidence>
<reference evidence="1 2" key="1">
    <citation type="submission" date="2020-03" db="EMBL/GenBank/DDBJ databases">
        <title>Characterization of ganglioside-mimicking enterococci.</title>
        <authorList>
            <person name="Patry R.T."/>
            <person name="Nothaft H."/>
            <person name="Bridger R."/>
            <person name="Shajahan A."/>
            <person name="Huynh S."/>
            <person name="Sanchez S."/>
            <person name="Azadi P."/>
            <person name="Cooper K."/>
            <person name="Miller W.G."/>
            <person name="Parker C.T."/>
            <person name="Wells L."/>
            <person name="Szymanski C.M."/>
        </authorList>
    </citation>
    <scope>NUCLEOTIDE SEQUENCE [LARGE SCALE GENOMIC DNA]</scope>
    <source>
        <strain evidence="1 2">EGM181</strain>
    </source>
</reference>
<accession>A0AAE7MRZ9</accession>
<dbReference type="RefSeq" id="WP_113849219.1">
    <property type="nucleotide sequence ID" value="NZ_CP050485.1"/>
</dbReference>
<dbReference type="EMBL" id="CP050485">
    <property type="protein sequence ID" value="QOG28477.1"/>
    <property type="molecule type" value="Genomic_DNA"/>
</dbReference>
<protein>
    <submittedName>
        <fullName evidence="1">DUF771 domain-containing protein</fullName>
    </submittedName>
</protein>
<name>A0AAE7MRZ9_ENTGA</name>
<dbReference type="AlphaFoldDB" id="A0AAE7MRZ9"/>